<comment type="caution">
    <text evidence="2">The sequence shown here is derived from an EMBL/GenBank/DDBJ whole genome shotgun (WGS) entry which is preliminary data.</text>
</comment>
<organism evidence="2 3">
    <name type="scientific">Paracoccus maritimus</name>
    <dbReference type="NCBI Taxonomy" id="2933292"/>
    <lineage>
        <taxon>Bacteria</taxon>
        <taxon>Pseudomonadati</taxon>
        <taxon>Pseudomonadota</taxon>
        <taxon>Alphaproteobacteria</taxon>
        <taxon>Rhodobacterales</taxon>
        <taxon>Paracoccaceae</taxon>
        <taxon>Paracoccus</taxon>
    </lineage>
</organism>
<evidence type="ECO:0000313" key="2">
    <source>
        <dbReference type="EMBL" id="MCT4331303.1"/>
    </source>
</evidence>
<feature type="domain" description="Anti-sigma factor NepR" evidence="1">
    <location>
        <begin position="15"/>
        <end position="48"/>
    </location>
</feature>
<name>A0ABT2K4X7_9RHOB</name>
<protein>
    <submittedName>
        <fullName evidence="2">Transcriptional regulator</fullName>
    </submittedName>
</protein>
<dbReference type="InterPro" id="IPR041649">
    <property type="entry name" value="NepR"/>
</dbReference>
<reference evidence="2 3" key="1">
    <citation type="submission" date="2022-04" db="EMBL/GenBank/DDBJ databases">
        <title>Paracoccus sp. YLB-12 draft genome sequence.</title>
        <authorList>
            <person name="Yu L."/>
        </authorList>
    </citation>
    <scope>NUCLEOTIDE SEQUENCE [LARGE SCALE GENOMIC DNA]</scope>
    <source>
        <strain evidence="2 3">YLB-12</strain>
    </source>
</reference>
<dbReference type="Proteomes" id="UP001320702">
    <property type="component" value="Unassembled WGS sequence"/>
</dbReference>
<evidence type="ECO:0000313" key="3">
    <source>
        <dbReference type="Proteomes" id="UP001320702"/>
    </source>
</evidence>
<proteinExistence type="predicted"/>
<evidence type="ECO:0000259" key="1">
    <source>
        <dbReference type="Pfam" id="PF18557"/>
    </source>
</evidence>
<sequence length="48" mass="5877">MTTKREDGRREAVEKQIDENLRKVYEQDVTEQIPDRFLDLLKQLREQD</sequence>
<dbReference type="RefSeq" id="WP_209054996.1">
    <property type="nucleotide sequence ID" value="NZ_JANAVZ010000001.1"/>
</dbReference>
<keyword evidence="3" id="KW-1185">Reference proteome</keyword>
<dbReference type="EMBL" id="JANAVZ010000001">
    <property type="protein sequence ID" value="MCT4331303.1"/>
    <property type="molecule type" value="Genomic_DNA"/>
</dbReference>
<accession>A0ABT2K4X7</accession>
<gene>
    <name evidence="2" type="ORF">MU516_00310</name>
</gene>
<dbReference type="Pfam" id="PF18557">
    <property type="entry name" value="NepR"/>
    <property type="match status" value="1"/>
</dbReference>